<organism evidence="2 3">
    <name type="scientific">Taxus chinensis</name>
    <name type="common">Chinese yew</name>
    <name type="synonym">Taxus wallichiana var. chinensis</name>
    <dbReference type="NCBI Taxonomy" id="29808"/>
    <lineage>
        <taxon>Eukaryota</taxon>
        <taxon>Viridiplantae</taxon>
        <taxon>Streptophyta</taxon>
        <taxon>Embryophyta</taxon>
        <taxon>Tracheophyta</taxon>
        <taxon>Spermatophyta</taxon>
        <taxon>Pinopsida</taxon>
        <taxon>Pinidae</taxon>
        <taxon>Conifers II</taxon>
        <taxon>Cupressales</taxon>
        <taxon>Taxaceae</taxon>
        <taxon>Taxus</taxon>
    </lineage>
</organism>
<dbReference type="OMA" id="PPHMNEL"/>
<evidence type="ECO:0000313" key="3">
    <source>
        <dbReference type="Proteomes" id="UP000824469"/>
    </source>
</evidence>
<feature type="domain" description="HTH three-helical bundle" evidence="1">
    <location>
        <begin position="41"/>
        <end position="80"/>
    </location>
</feature>
<comment type="caution">
    <text evidence="2">The sequence shown here is derived from an EMBL/GenBank/DDBJ whole genome shotgun (WGS) entry which is preliminary data.</text>
</comment>
<proteinExistence type="predicted"/>
<dbReference type="Proteomes" id="UP000824469">
    <property type="component" value="Unassembled WGS sequence"/>
</dbReference>
<name>A0AA38G4X2_TAXCH</name>
<accession>A0AA38G4X2</accession>
<evidence type="ECO:0000259" key="1">
    <source>
        <dbReference type="Pfam" id="PF25370"/>
    </source>
</evidence>
<dbReference type="Pfam" id="PF25370">
    <property type="entry name" value="HTH_74"/>
    <property type="match status" value="1"/>
</dbReference>
<evidence type="ECO:0000313" key="2">
    <source>
        <dbReference type="EMBL" id="KAH9315103.1"/>
    </source>
</evidence>
<dbReference type="EMBL" id="JAHRHJ020000005">
    <property type="protein sequence ID" value="KAH9315103.1"/>
    <property type="molecule type" value="Genomic_DNA"/>
</dbReference>
<dbReference type="AlphaFoldDB" id="A0AA38G4X2"/>
<dbReference type="PANTHER" id="PTHR34799:SF2">
    <property type="entry name" value="OS07G0656300 PROTEIN"/>
    <property type="match status" value="1"/>
</dbReference>
<dbReference type="PANTHER" id="PTHR34799">
    <property type="entry name" value="OS07G0656300 PROTEIN"/>
    <property type="match status" value="1"/>
</dbReference>
<keyword evidence="3" id="KW-1185">Reference proteome</keyword>
<dbReference type="InterPro" id="IPR057523">
    <property type="entry name" value="HTH_74"/>
</dbReference>
<sequence>MKKITKGEEGVGVGVGMKIKKEEEEEEVGVGIGVGIGVGTRIELRCTAIQKFLMEATTGSEKRIRQMFGDNPDTSKALRMLVKKHRVKRFGSGGRSDPFVYMALIPPGVNELERLQEASAVGII</sequence>
<gene>
    <name evidence="2" type="ORF">KI387_023730</name>
</gene>
<reference evidence="2 3" key="1">
    <citation type="journal article" date="2021" name="Nat. Plants">
        <title>The Taxus genome provides insights into paclitaxel biosynthesis.</title>
        <authorList>
            <person name="Xiong X."/>
            <person name="Gou J."/>
            <person name="Liao Q."/>
            <person name="Li Y."/>
            <person name="Zhou Q."/>
            <person name="Bi G."/>
            <person name="Li C."/>
            <person name="Du R."/>
            <person name="Wang X."/>
            <person name="Sun T."/>
            <person name="Guo L."/>
            <person name="Liang H."/>
            <person name="Lu P."/>
            <person name="Wu Y."/>
            <person name="Zhang Z."/>
            <person name="Ro D.K."/>
            <person name="Shang Y."/>
            <person name="Huang S."/>
            <person name="Yan J."/>
        </authorList>
    </citation>
    <scope>NUCLEOTIDE SEQUENCE [LARGE SCALE GENOMIC DNA]</scope>
    <source>
        <strain evidence="2">Ta-2019</strain>
    </source>
</reference>
<protein>
    <recommendedName>
        <fullName evidence="1">HTH three-helical bundle domain-containing protein</fullName>
    </recommendedName>
</protein>